<keyword evidence="2" id="KW-0812">Transmembrane</keyword>
<keyword evidence="4" id="KW-1185">Reference proteome</keyword>
<evidence type="ECO:0000313" key="3">
    <source>
        <dbReference type="EMBL" id="KAF2122222.1"/>
    </source>
</evidence>
<gene>
    <name evidence="3" type="ORF">BDV96DRAFT_682204</name>
</gene>
<evidence type="ECO:0008006" key="5">
    <source>
        <dbReference type="Google" id="ProtNLM"/>
    </source>
</evidence>
<dbReference type="AlphaFoldDB" id="A0A6A5ZRA4"/>
<evidence type="ECO:0000313" key="4">
    <source>
        <dbReference type="Proteomes" id="UP000799770"/>
    </source>
</evidence>
<accession>A0A6A5ZRA4</accession>
<evidence type="ECO:0000256" key="2">
    <source>
        <dbReference type="SAM" id="Phobius"/>
    </source>
</evidence>
<keyword evidence="1" id="KW-0175">Coiled coil</keyword>
<sequence length="168" mass="19326">MNASSGQPDSPLSTTANVLGILTFALGLISFCAAFFAITHDAHREITDYQYSMREKKGHIDEIYKYFEELDIAADSELESSSVKTLIGRSVQDLERRRLAMERDLTQVRGRLQWWYRRKDMGISMARIETQLQHLGAIQLTFLLLKMKRQSTQLDELERLLGKLIAED</sequence>
<dbReference type="OrthoDB" id="5329749at2759"/>
<dbReference type="Proteomes" id="UP000799770">
    <property type="component" value="Unassembled WGS sequence"/>
</dbReference>
<evidence type="ECO:0000256" key="1">
    <source>
        <dbReference type="SAM" id="Coils"/>
    </source>
</evidence>
<name>A0A6A5ZRA4_9PLEO</name>
<keyword evidence="2" id="KW-1133">Transmembrane helix</keyword>
<organism evidence="3 4">
    <name type="scientific">Lophiotrema nucula</name>
    <dbReference type="NCBI Taxonomy" id="690887"/>
    <lineage>
        <taxon>Eukaryota</taxon>
        <taxon>Fungi</taxon>
        <taxon>Dikarya</taxon>
        <taxon>Ascomycota</taxon>
        <taxon>Pezizomycotina</taxon>
        <taxon>Dothideomycetes</taxon>
        <taxon>Pleosporomycetidae</taxon>
        <taxon>Pleosporales</taxon>
        <taxon>Lophiotremataceae</taxon>
        <taxon>Lophiotrema</taxon>
    </lineage>
</organism>
<protein>
    <recommendedName>
        <fullName evidence="5">Fungal N-terminal domain-containing protein</fullName>
    </recommendedName>
</protein>
<feature type="coiled-coil region" evidence="1">
    <location>
        <begin position="140"/>
        <end position="167"/>
    </location>
</feature>
<feature type="transmembrane region" description="Helical" evidence="2">
    <location>
        <begin position="18"/>
        <end position="38"/>
    </location>
</feature>
<reference evidence="3" key="1">
    <citation type="journal article" date="2020" name="Stud. Mycol.">
        <title>101 Dothideomycetes genomes: a test case for predicting lifestyles and emergence of pathogens.</title>
        <authorList>
            <person name="Haridas S."/>
            <person name="Albert R."/>
            <person name="Binder M."/>
            <person name="Bloem J."/>
            <person name="Labutti K."/>
            <person name="Salamov A."/>
            <person name="Andreopoulos B."/>
            <person name="Baker S."/>
            <person name="Barry K."/>
            <person name="Bills G."/>
            <person name="Bluhm B."/>
            <person name="Cannon C."/>
            <person name="Castanera R."/>
            <person name="Culley D."/>
            <person name="Daum C."/>
            <person name="Ezra D."/>
            <person name="Gonzalez J."/>
            <person name="Henrissat B."/>
            <person name="Kuo A."/>
            <person name="Liang C."/>
            <person name="Lipzen A."/>
            <person name="Lutzoni F."/>
            <person name="Magnuson J."/>
            <person name="Mondo S."/>
            <person name="Nolan M."/>
            <person name="Ohm R."/>
            <person name="Pangilinan J."/>
            <person name="Park H.-J."/>
            <person name="Ramirez L."/>
            <person name="Alfaro M."/>
            <person name="Sun H."/>
            <person name="Tritt A."/>
            <person name="Yoshinaga Y."/>
            <person name="Zwiers L.-H."/>
            <person name="Turgeon B."/>
            <person name="Goodwin S."/>
            <person name="Spatafora J."/>
            <person name="Crous P."/>
            <person name="Grigoriev I."/>
        </authorList>
    </citation>
    <scope>NUCLEOTIDE SEQUENCE</scope>
    <source>
        <strain evidence="3">CBS 627.86</strain>
    </source>
</reference>
<dbReference type="EMBL" id="ML977311">
    <property type="protein sequence ID" value="KAF2122222.1"/>
    <property type="molecule type" value="Genomic_DNA"/>
</dbReference>
<proteinExistence type="predicted"/>
<keyword evidence="2" id="KW-0472">Membrane</keyword>